<comment type="caution">
    <text evidence="3">The sequence shown here is derived from an EMBL/GenBank/DDBJ whole genome shotgun (WGS) entry which is preliminary data.</text>
</comment>
<dbReference type="Proteomes" id="UP001165190">
    <property type="component" value="Unassembled WGS sequence"/>
</dbReference>
<keyword evidence="2" id="KW-1133">Transmembrane helix</keyword>
<accession>A0A9W7LUT5</accession>
<dbReference type="PANTHER" id="PTHR37249">
    <property type="entry name" value="OS03G0206201 PROTEIN"/>
    <property type="match status" value="1"/>
</dbReference>
<organism evidence="3 4">
    <name type="scientific">Hibiscus trionum</name>
    <name type="common">Flower of an hour</name>
    <dbReference type="NCBI Taxonomy" id="183268"/>
    <lineage>
        <taxon>Eukaryota</taxon>
        <taxon>Viridiplantae</taxon>
        <taxon>Streptophyta</taxon>
        <taxon>Embryophyta</taxon>
        <taxon>Tracheophyta</taxon>
        <taxon>Spermatophyta</taxon>
        <taxon>Magnoliopsida</taxon>
        <taxon>eudicotyledons</taxon>
        <taxon>Gunneridae</taxon>
        <taxon>Pentapetalae</taxon>
        <taxon>rosids</taxon>
        <taxon>malvids</taxon>
        <taxon>Malvales</taxon>
        <taxon>Malvaceae</taxon>
        <taxon>Malvoideae</taxon>
        <taxon>Hibiscus</taxon>
    </lineage>
</organism>
<proteinExistence type="predicted"/>
<reference evidence="3" key="1">
    <citation type="submission" date="2023-05" db="EMBL/GenBank/DDBJ databases">
        <title>Genome and transcriptome analyses reveal genes involved in the formation of fine ridges on petal epidermal cells in Hibiscus trionum.</title>
        <authorList>
            <person name="Koshimizu S."/>
            <person name="Masuda S."/>
            <person name="Ishii T."/>
            <person name="Shirasu K."/>
            <person name="Hoshino A."/>
            <person name="Arita M."/>
        </authorList>
    </citation>
    <scope>NUCLEOTIDE SEQUENCE</scope>
    <source>
        <strain evidence="3">Hamamatsu line</strain>
    </source>
</reference>
<dbReference type="EMBL" id="BSYR01000013">
    <property type="protein sequence ID" value="GMI77403.1"/>
    <property type="molecule type" value="Genomic_DNA"/>
</dbReference>
<protein>
    <submittedName>
        <fullName evidence="3">Uncharacterized protein</fullName>
    </submittedName>
</protein>
<sequence length="187" mass="20771">MPFLGTTHPPLTFLKSGVFNFFSFWWEEEKDCALGLSRFICKEFLKGLFEGCNSKTQIHTRCLEAKPSSDIMKPPVLWVFFFVVGTALLVFTFSNTSSIPSKYMDFSKNGEVLSITGTSRKLKGKGYNPSNEKKSGVDLEDYRHRIDPVPSSKASIKPGPIEHGTPLNPFIPKPSPPPGHPKTDGST</sequence>
<evidence type="ECO:0000256" key="1">
    <source>
        <dbReference type="SAM" id="MobiDB-lite"/>
    </source>
</evidence>
<feature type="compositionally biased region" description="Pro residues" evidence="1">
    <location>
        <begin position="169"/>
        <end position="180"/>
    </location>
</feature>
<gene>
    <name evidence="3" type="ORF">HRI_001409800</name>
</gene>
<evidence type="ECO:0000256" key="2">
    <source>
        <dbReference type="SAM" id="Phobius"/>
    </source>
</evidence>
<dbReference type="PANTHER" id="PTHR37249:SF3">
    <property type="entry name" value="OS03G0206201 PROTEIN"/>
    <property type="match status" value="1"/>
</dbReference>
<feature type="compositionally biased region" description="Basic and acidic residues" evidence="1">
    <location>
        <begin position="131"/>
        <end position="147"/>
    </location>
</feature>
<evidence type="ECO:0000313" key="4">
    <source>
        <dbReference type="Proteomes" id="UP001165190"/>
    </source>
</evidence>
<feature type="region of interest" description="Disordered" evidence="1">
    <location>
        <begin position="121"/>
        <end position="187"/>
    </location>
</feature>
<keyword evidence="2" id="KW-0472">Membrane</keyword>
<feature type="transmembrane region" description="Helical" evidence="2">
    <location>
        <begin position="76"/>
        <end position="94"/>
    </location>
</feature>
<keyword evidence="2" id="KW-0812">Transmembrane</keyword>
<dbReference type="OrthoDB" id="1938519at2759"/>
<name>A0A9W7LUT5_HIBTR</name>
<evidence type="ECO:0000313" key="3">
    <source>
        <dbReference type="EMBL" id="GMI77403.1"/>
    </source>
</evidence>
<dbReference type="AlphaFoldDB" id="A0A9W7LUT5"/>
<keyword evidence="4" id="KW-1185">Reference proteome</keyword>